<name>A0A284VI37_9EURY</name>
<keyword evidence="2" id="KW-1185">Reference proteome</keyword>
<evidence type="ECO:0000313" key="2">
    <source>
        <dbReference type="Proteomes" id="UP000218615"/>
    </source>
</evidence>
<dbReference type="EMBL" id="FZMP01000002">
    <property type="protein sequence ID" value="SNQ58933.1"/>
    <property type="molecule type" value="Genomic_DNA"/>
</dbReference>
<dbReference type="Proteomes" id="UP000218615">
    <property type="component" value="Unassembled WGS sequence"/>
</dbReference>
<proteinExistence type="predicted"/>
<sequence>MDTQTNYQMKLMLYNSTGTDTPGNVYLGGNVRSDFGDIRFTKSDGTTGISTP</sequence>
<reference evidence="2" key="1">
    <citation type="submission" date="2017-06" db="EMBL/GenBank/DDBJ databases">
        <authorList>
            <person name="Cremers G."/>
        </authorList>
    </citation>
    <scope>NUCLEOTIDE SEQUENCE [LARGE SCALE GENOMIC DNA]</scope>
</reference>
<accession>A0A284VI37</accession>
<dbReference type="RefSeq" id="WP_179293706.1">
    <property type="nucleotide sequence ID" value="NZ_FZMP01000002.1"/>
</dbReference>
<dbReference type="AlphaFoldDB" id="A0A284VI37"/>
<evidence type="ECO:0000313" key="1">
    <source>
        <dbReference type="EMBL" id="SNQ58933.1"/>
    </source>
</evidence>
<gene>
    <name evidence="1" type="ORF">MNV_100003</name>
</gene>
<dbReference type="OrthoDB" id="101984at2157"/>
<protein>
    <submittedName>
        <fullName evidence="1">Uncharacterized protein</fullName>
    </submittedName>
</protein>
<organism evidence="1 2">
    <name type="scientific">Candidatus Methanoperedens nitratireducens</name>
    <dbReference type="NCBI Taxonomy" id="1392998"/>
    <lineage>
        <taxon>Archaea</taxon>
        <taxon>Methanobacteriati</taxon>
        <taxon>Methanobacteriota</taxon>
        <taxon>Stenosarchaea group</taxon>
        <taxon>Methanomicrobia</taxon>
        <taxon>Methanosarcinales</taxon>
        <taxon>ANME-2 cluster</taxon>
        <taxon>Candidatus Methanoperedentaceae</taxon>
        <taxon>Candidatus Methanoperedens</taxon>
    </lineage>
</organism>